<reference evidence="2 3" key="1">
    <citation type="journal article" date="2010" name="J. Bacteriol.">
        <title>Genome sequences of Pelagibaca bermudensis HTCC2601T and Maritimibacter alkaliphilus HTCC2654T, the type strains of two marine Roseobacter genera.</title>
        <authorList>
            <person name="Thrash J.C."/>
            <person name="Cho J.C."/>
            <person name="Ferriera S."/>
            <person name="Johnson J."/>
            <person name="Vergin K.L."/>
            <person name="Giovannoni S.J."/>
        </authorList>
    </citation>
    <scope>NUCLEOTIDE SEQUENCE [LARGE SCALE GENOMIC DNA]</scope>
    <source>
        <strain evidence="2 3">HTCC2654</strain>
    </source>
</reference>
<feature type="compositionally biased region" description="Polar residues" evidence="1">
    <location>
        <begin position="39"/>
        <end position="52"/>
    </location>
</feature>
<proteinExistence type="predicted"/>
<protein>
    <submittedName>
        <fullName evidence="2">Uncharacterized protein</fullName>
    </submittedName>
</protein>
<keyword evidence="3" id="KW-1185">Reference proteome</keyword>
<gene>
    <name evidence="2" type="ORF">RB2654_15030</name>
</gene>
<comment type="caution">
    <text evidence="2">The sequence shown here is derived from an EMBL/GenBank/DDBJ whole genome shotgun (WGS) entry which is preliminary data.</text>
</comment>
<dbReference type="AlphaFoldDB" id="A3VH55"/>
<sequence>MKNCPRTNFRFSRRTSTTGRWASVARANTRPLRPATFRPASSTVTSTCQTTP</sequence>
<dbReference type="EMBL" id="AAMT01000008">
    <property type="protein sequence ID" value="EAQ12610.1"/>
    <property type="molecule type" value="Genomic_DNA"/>
</dbReference>
<accession>A3VH55</accession>
<dbReference type="HOGENOM" id="CLU_3081560_0_0_5"/>
<organism evidence="2 3">
    <name type="scientific">Maritimibacter alkaliphilus HTCC2654</name>
    <dbReference type="NCBI Taxonomy" id="314271"/>
    <lineage>
        <taxon>Bacteria</taxon>
        <taxon>Pseudomonadati</taxon>
        <taxon>Pseudomonadota</taxon>
        <taxon>Alphaproteobacteria</taxon>
        <taxon>Rhodobacterales</taxon>
        <taxon>Roseobacteraceae</taxon>
        <taxon>Maritimibacter</taxon>
    </lineage>
</organism>
<name>A3VH55_9RHOB</name>
<dbReference type="Proteomes" id="UP000002931">
    <property type="component" value="Unassembled WGS sequence"/>
</dbReference>
<evidence type="ECO:0000313" key="3">
    <source>
        <dbReference type="Proteomes" id="UP000002931"/>
    </source>
</evidence>
<evidence type="ECO:0000313" key="2">
    <source>
        <dbReference type="EMBL" id="EAQ12610.1"/>
    </source>
</evidence>
<feature type="region of interest" description="Disordered" evidence="1">
    <location>
        <begin position="33"/>
        <end position="52"/>
    </location>
</feature>
<evidence type="ECO:0000256" key="1">
    <source>
        <dbReference type="SAM" id="MobiDB-lite"/>
    </source>
</evidence>